<accession>A0A4S2KRB4</accession>
<dbReference type="Proteomes" id="UP000310200">
    <property type="component" value="Unassembled WGS sequence"/>
</dbReference>
<protein>
    <submittedName>
        <fullName evidence="1">Poly(A)-specific ribonuclease PARN-like domain-containing protein 1</fullName>
    </submittedName>
</protein>
<evidence type="ECO:0000313" key="1">
    <source>
        <dbReference type="EMBL" id="TGZ52473.1"/>
    </source>
</evidence>
<keyword evidence="2" id="KW-1185">Reference proteome</keyword>
<gene>
    <name evidence="1" type="ORF">DBV15_08866</name>
</gene>
<comment type="caution">
    <text evidence="1">The sequence shown here is derived from an EMBL/GenBank/DDBJ whole genome shotgun (WGS) entry which is preliminary data.</text>
</comment>
<proteinExistence type="predicted"/>
<dbReference type="EMBL" id="QBLH01001260">
    <property type="protein sequence ID" value="TGZ52473.1"/>
    <property type="molecule type" value="Genomic_DNA"/>
</dbReference>
<dbReference type="AlphaFoldDB" id="A0A4S2KRB4"/>
<sequence>MDKRFDFGIPRIDYPSILKAHSGYCTTKRNISCCIANASFPAETYTSNQTRVFPANTEMGKIHRRRDIEKEGNLHAPETIGL</sequence>
<organism evidence="1 2">
    <name type="scientific">Temnothorax longispinosus</name>
    <dbReference type="NCBI Taxonomy" id="300112"/>
    <lineage>
        <taxon>Eukaryota</taxon>
        <taxon>Metazoa</taxon>
        <taxon>Ecdysozoa</taxon>
        <taxon>Arthropoda</taxon>
        <taxon>Hexapoda</taxon>
        <taxon>Insecta</taxon>
        <taxon>Pterygota</taxon>
        <taxon>Neoptera</taxon>
        <taxon>Endopterygota</taxon>
        <taxon>Hymenoptera</taxon>
        <taxon>Apocrita</taxon>
        <taxon>Aculeata</taxon>
        <taxon>Formicoidea</taxon>
        <taxon>Formicidae</taxon>
        <taxon>Myrmicinae</taxon>
        <taxon>Temnothorax</taxon>
    </lineage>
</organism>
<evidence type="ECO:0000313" key="2">
    <source>
        <dbReference type="Proteomes" id="UP000310200"/>
    </source>
</evidence>
<reference evidence="1 2" key="1">
    <citation type="journal article" date="2019" name="Philos. Trans. R. Soc. Lond., B, Biol. Sci.">
        <title>Ant behaviour and brain gene expression of defending hosts depend on the ecological success of the intruding social parasite.</title>
        <authorList>
            <person name="Kaur R."/>
            <person name="Stoldt M."/>
            <person name="Jongepier E."/>
            <person name="Feldmeyer B."/>
            <person name="Menzel F."/>
            <person name="Bornberg-Bauer E."/>
            <person name="Foitzik S."/>
        </authorList>
    </citation>
    <scope>NUCLEOTIDE SEQUENCE [LARGE SCALE GENOMIC DNA]</scope>
    <source>
        <tissue evidence="1">Whole body</tissue>
    </source>
</reference>
<name>A0A4S2KRB4_9HYME</name>